<sequence>MVRLLRMPKVGDRGRSQVRQTVVPEVPKLRRNLLRLGDPIQGDLERVLRIVVEHARSVVRRSVK</sequence>
<evidence type="ECO:0000313" key="1">
    <source>
        <dbReference type="EMBL" id="KKL73619.1"/>
    </source>
</evidence>
<accession>A0A0F9EI10</accession>
<reference evidence="1" key="1">
    <citation type="journal article" date="2015" name="Nature">
        <title>Complex archaea that bridge the gap between prokaryotes and eukaryotes.</title>
        <authorList>
            <person name="Spang A."/>
            <person name="Saw J.H."/>
            <person name="Jorgensen S.L."/>
            <person name="Zaremba-Niedzwiedzka K."/>
            <person name="Martijn J."/>
            <person name="Lind A.E."/>
            <person name="van Eijk R."/>
            <person name="Schleper C."/>
            <person name="Guy L."/>
            <person name="Ettema T.J."/>
        </authorList>
    </citation>
    <scope>NUCLEOTIDE SEQUENCE</scope>
</reference>
<comment type="caution">
    <text evidence="1">The sequence shown here is derived from an EMBL/GenBank/DDBJ whole genome shotgun (WGS) entry which is preliminary data.</text>
</comment>
<name>A0A0F9EI10_9ZZZZ</name>
<gene>
    <name evidence="1" type="ORF">LCGC14_2073130</name>
</gene>
<organism evidence="1">
    <name type="scientific">marine sediment metagenome</name>
    <dbReference type="NCBI Taxonomy" id="412755"/>
    <lineage>
        <taxon>unclassified sequences</taxon>
        <taxon>metagenomes</taxon>
        <taxon>ecological metagenomes</taxon>
    </lineage>
</organism>
<protein>
    <submittedName>
        <fullName evidence="1">Uncharacterized protein</fullName>
    </submittedName>
</protein>
<proteinExistence type="predicted"/>
<dbReference type="AlphaFoldDB" id="A0A0F9EI10"/>
<dbReference type="EMBL" id="LAZR01024904">
    <property type="protein sequence ID" value="KKL73619.1"/>
    <property type="molecule type" value="Genomic_DNA"/>
</dbReference>